<comment type="caution">
    <text evidence="2">The sequence shown here is derived from an EMBL/GenBank/DDBJ whole genome shotgun (WGS) entry which is preliminary data.</text>
</comment>
<evidence type="ECO:0000313" key="2">
    <source>
        <dbReference type="EMBL" id="KAG2605204.1"/>
    </source>
</evidence>
<gene>
    <name evidence="2" type="ORF">PVAP13_4NG108200</name>
</gene>
<protein>
    <submittedName>
        <fullName evidence="2">Uncharacterized protein</fullName>
    </submittedName>
</protein>
<dbReference type="InterPro" id="IPR053327">
    <property type="entry name" value="KIP"/>
</dbReference>
<reference evidence="2" key="1">
    <citation type="submission" date="2020-05" db="EMBL/GenBank/DDBJ databases">
        <title>WGS assembly of Panicum virgatum.</title>
        <authorList>
            <person name="Lovell J.T."/>
            <person name="Jenkins J."/>
            <person name="Shu S."/>
            <person name="Juenger T.E."/>
            <person name="Schmutz J."/>
        </authorList>
    </citation>
    <scope>NUCLEOTIDE SEQUENCE</scope>
    <source>
        <strain evidence="2">AP13</strain>
    </source>
</reference>
<dbReference type="EMBL" id="CM029044">
    <property type="protein sequence ID" value="KAG2605204.1"/>
    <property type="molecule type" value="Genomic_DNA"/>
</dbReference>
<dbReference type="PANTHER" id="PTHR36001:SF2">
    <property type="entry name" value="CTAGE FAMILY PROTEIN-RELATED"/>
    <property type="match status" value="1"/>
</dbReference>
<sequence>MAAPASAAGSETPKQLLSIIRDFASEKSHGERRVSELRRRLADVRATADAAAAELDAAKRAREAAEQELRGSQVQAAIADATIQAQEATISRLQEEISKVGTDLDALKSKGDSERDDFISLMHEMNAKTRYVIGVLMNAKTRQFQQMVSLELAEYNHSGLQSTEGQHVKDKTEILESEGILKDLTDKVSSKDAEVQLLEEEYKKDLIDHDKVRQELADIQAKRALMEAVMGESKQLKEIGERAAELAKVHASLVDELQRRYTCPGCGVNNMPGLEEAAN</sequence>
<feature type="coiled-coil region" evidence="1">
    <location>
        <begin position="34"/>
        <end position="110"/>
    </location>
</feature>
<accession>A0A8T0T7Q9</accession>
<evidence type="ECO:0000256" key="1">
    <source>
        <dbReference type="SAM" id="Coils"/>
    </source>
</evidence>
<keyword evidence="1" id="KW-0175">Coiled coil</keyword>
<dbReference type="PANTHER" id="PTHR36001">
    <property type="entry name" value="CTAGE FAMILY PROTEIN-RELATED"/>
    <property type="match status" value="1"/>
</dbReference>
<proteinExistence type="predicted"/>
<keyword evidence="3" id="KW-1185">Reference proteome</keyword>
<evidence type="ECO:0000313" key="3">
    <source>
        <dbReference type="Proteomes" id="UP000823388"/>
    </source>
</evidence>
<dbReference type="Proteomes" id="UP000823388">
    <property type="component" value="Chromosome 4N"/>
</dbReference>
<name>A0A8T0T7Q9_PANVG</name>
<dbReference type="AlphaFoldDB" id="A0A8T0T7Q9"/>
<organism evidence="2 3">
    <name type="scientific">Panicum virgatum</name>
    <name type="common">Blackwell switchgrass</name>
    <dbReference type="NCBI Taxonomy" id="38727"/>
    <lineage>
        <taxon>Eukaryota</taxon>
        <taxon>Viridiplantae</taxon>
        <taxon>Streptophyta</taxon>
        <taxon>Embryophyta</taxon>
        <taxon>Tracheophyta</taxon>
        <taxon>Spermatophyta</taxon>
        <taxon>Magnoliopsida</taxon>
        <taxon>Liliopsida</taxon>
        <taxon>Poales</taxon>
        <taxon>Poaceae</taxon>
        <taxon>PACMAD clade</taxon>
        <taxon>Panicoideae</taxon>
        <taxon>Panicodae</taxon>
        <taxon>Paniceae</taxon>
        <taxon>Panicinae</taxon>
        <taxon>Panicum</taxon>
        <taxon>Panicum sect. Hiantes</taxon>
    </lineage>
</organism>